<keyword evidence="2" id="KW-0812">Transmembrane</keyword>
<comment type="caution">
    <text evidence="3">The sequence shown here is derived from an EMBL/GenBank/DDBJ whole genome shotgun (WGS) entry which is preliminary data.</text>
</comment>
<feature type="region of interest" description="Disordered" evidence="1">
    <location>
        <begin position="568"/>
        <end position="614"/>
    </location>
</feature>
<accession>A0A9P5QAY1</accession>
<dbReference type="OrthoDB" id="3219582at2759"/>
<evidence type="ECO:0000256" key="2">
    <source>
        <dbReference type="SAM" id="Phobius"/>
    </source>
</evidence>
<dbReference type="AlphaFoldDB" id="A0A9P5QAY1"/>
<feature type="transmembrane region" description="Helical" evidence="2">
    <location>
        <begin position="88"/>
        <end position="108"/>
    </location>
</feature>
<feature type="compositionally biased region" description="Polar residues" evidence="1">
    <location>
        <begin position="568"/>
        <end position="578"/>
    </location>
</feature>
<feature type="transmembrane region" description="Helical" evidence="2">
    <location>
        <begin position="51"/>
        <end position="76"/>
    </location>
</feature>
<protein>
    <submittedName>
        <fullName evidence="3">Uncharacterized protein</fullName>
    </submittedName>
</protein>
<feature type="transmembrane region" description="Helical" evidence="2">
    <location>
        <begin position="170"/>
        <end position="189"/>
    </location>
</feature>
<proteinExistence type="predicted"/>
<keyword evidence="2" id="KW-1133">Transmembrane helix</keyword>
<evidence type="ECO:0000256" key="1">
    <source>
        <dbReference type="SAM" id="MobiDB-lite"/>
    </source>
</evidence>
<name>A0A9P5QAY1_9AGAR</name>
<dbReference type="EMBL" id="JADNRY010000001">
    <property type="protein sequence ID" value="KAF9078350.1"/>
    <property type="molecule type" value="Genomic_DNA"/>
</dbReference>
<evidence type="ECO:0000313" key="3">
    <source>
        <dbReference type="EMBL" id="KAF9078350.1"/>
    </source>
</evidence>
<reference evidence="3" key="1">
    <citation type="submission" date="2020-11" db="EMBL/GenBank/DDBJ databases">
        <authorList>
            <consortium name="DOE Joint Genome Institute"/>
            <person name="Ahrendt S."/>
            <person name="Riley R."/>
            <person name="Andreopoulos W."/>
            <person name="Labutti K."/>
            <person name="Pangilinan J."/>
            <person name="Ruiz-Duenas F.J."/>
            <person name="Barrasa J.M."/>
            <person name="Sanchez-Garcia M."/>
            <person name="Camarero S."/>
            <person name="Miyauchi S."/>
            <person name="Serrano A."/>
            <person name="Linde D."/>
            <person name="Babiker R."/>
            <person name="Drula E."/>
            <person name="Ayuso-Fernandez I."/>
            <person name="Pacheco R."/>
            <person name="Padilla G."/>
            <person name="Ferreira P."/>
            <person name="Barriuso J."/>
            <person name="Kellner H."/>
            <person name="Castanera R."/>
            <person name="Alfaro M."/>
            <person name="Ramirez L."/>
            <person name="Pisabarro A.G."/>
            <person name="Kuo A."/>
            <person name="Tritt A."/>
            <person name="Lipzen A."/>
            <person name="He G."/>
            <person name="Yan M."/>
            <person name="Ng V."/>
            <person name="Cullen D."/>
            <person name="Martin F."/>
            <person name="Rosso M.-N."/>
            <person name="Henrissat B."/>
            <person name="Hibbett D."/>
            <person name="Martinez A.T."/>
            <person name="Grigoriev I.V."/>
        </authorList>
    </citation>
    <scope>NUCLEOTIDE SEQUENCE</scope>
    <source>
        <strain evidence="3">AH 40177</strain>
    </source>
</reference>
<keyword evidence="2" id="KW-0472">Membrane</keyword>
<keyword evidence="4" id="KW-1185">Reference proteome</keyword>
<organism evidence="3 4">
    <name type="scientific">Rhodocollybia butyracea</name>
    <dbReference type="NCBI Taxonomy" id="206335"/>
    <lineage>
        <taxon>Eukaryota</taxon>
        <taxon>Fungi</taxon>
        <taxon>Dikarya</taxon>
        <taxon>Basidiomycota</taxon>
        <taxon>Agaricomycotina</taxon>
        <taxon>Agaricomycetes</taxon>
        <taxon>Agaricomycetidae</taxon>
        <taxon>Agaricales</taxon>
        <taxon>Marasmiineae</taxon>
        <taxon>Omphalotaceae</taxon>
        <taxon>Rhodocollybia</taxon>
    </lineage>
</organism>
<feature type="transmembrane region" description="Helical" evidence="2">
    <location>
        <begin position="129"/>
        <end position="150"/>
    </location>
</feature>
<evidence type="ECO:0000313" key="4">
    <source>
        <dbReference type="Proteomes" id="UP000772434"/>
    </source>
</evidence>
<sequence length="725" mass="80732">MGTLCFSQALILRCESLSETEDIALFIPTCVEVLFTTSLIFRTWSSGRWRLFLILEGWVYFALALLELLSHIIPAVRDQLDVFKPIDIILGILSSLPLLLYTIFLCFFTCTKLLDAVPFRLRKFGKFMLILLIPVLLALNEVSSFIGITHRRFSSPQNKTLWTIFTDFDLGFITGYQALSFFFAFLRLAKAFLEQQRIESSDSDEALLFRGTAWVALGIKLGAIESAIGFVPSRFGLVLARRILRALGRGSLVIGVFKGLDVSENFQIVREEILAGKQERSFRGSRIRPLISNPRLSTFQTFSPEPTRNGNAVDVYPEKESRAIFRTPMTPGQRVTVHFDAASGRAPTLQMRFSALDMPSPAEIVESVRTRPASEWLSNAPSRRSSYYANSTMTRHTIAMPPLPPSNLLGMSEVEPQARPMVNDYAFAHSRNVSNLTANSGFRDSVNSSTYSIGRDLASRFPGLPPRVTNSSQPQAAQMDSMYVVPEAALSKSTLSHSNSFRRKPAPRASVVLAPTTIDPFSDEETTGVDLPTPLGATEHANQMSMALSTAPTTDTVFTRPRSFQSSSYFTTPTTAQTDPFKYDTERRRGRISELPSVDESPNQNHSRGKSMETLDISWLQRPVSEDYEAYSEEAIVQRALRTKISGQRRSRSAPRIKSIGKAPRRYTPSLTTTGHTRESIYIEPIIIPSSQYGIPNVELEQGSLNGSALSPLRNSSVLVARNES</sequence>
<gene>
    <name evidence="3" type="ORF">BDP27DRAFT_6215</name>
</gene>
<dbReference type="Proteomes" id="UP000772434">
    <property type="component" value="Unassembled WGS sequence"/>
</dbReference>